<reference evidence="11 12" key="1">
    <citation type="submission" date="2016-10" db="EMBL/GenBank/DDBJ databases">
        <title>Rodentibacter gen. nov. and new species.</title>
        <authorList>
            <person name="Christensen H."/>
        </authorList>
    </citation>
    <scope>NUCLEOTIDE SEQUENCE [LARGE SCALE GENOMIC DNA]</scope>
    <source>
        <strain evidence="11 12">H1983213011</strain>
    </source>
</reference>
<comment type="cofactor">
    <cofactor evidence="2">
        <name>thiamine diphosphate</name>
        <dbReference type="ChEBI" id="CHEBI:58937"/>
    </cofactor>
</comment>
<evidence type="ECO:0000259" key="10">
    <source>
        <dbReference type="Pfam" id="PF22613"/>
    </source>
</evidence>
<comment type="similarity">
    <text evidence="3">Belongs to the transketolase family.</text>
</comment>
<dbReference type="GO" id="GO:0046872">
    <property type="term" value="F:metal ion binding"/>
    <property type="evidence" value="ECO:0007669"/>
    <property type="project" value="UniProtKB-KW"/>
</dbReference>
<comment type="subunit">
    <text evidence="4">Homodimer.</text>
</comment>
<keyword evidence="7" id="KW-0479">Metal-binding</keyword>
<dbReference type="Proteomes" id="UP000188728">
    <property type="component" value="Unassembled WGS sequence"/>
</dbReference>
<gene>
    <name evidence="11" type="ORF">BKK51_06290</name>
</gene>
<evidence type="ECO:0000256" key="7">
    <source>
        <dbReference type="ARBA" id="ARBA00022723"/>
    </source>
</evidence>
<feature type="domain" description="Transketolase-like C-terminal" evidence="10">
    <location>
        <begin position="14"/>
        <end position="126"/>
    </location>
</feature>
<keyword evidence="9" id="KW-0786">Thiamine pyrophosphate</keyword>
<dbReference type="GO" id="GO:0004802">
    <property type="term" value="F:transketolase activity"/>
    <property type="evidence" value="ECO:0007669"/>
    <property type="project" value="UniProtKB-EC"/>
</dbReference>
<name>A0A1V3ITP1_9PAST</name>
<comment type="caution">
    <text evidence="11">The sequence shown here is derived from an EMBL/GenBank/DDBJ whole genome shotgun (WGS) entry which is preliminary data.</text>
</comment>
<comment type="cofactor">
    <cofactor evidence="1">
        <name>Mg(2+)</name>
        <dbReference type="ChEBI" id="CHEBI:18420"/>
    </cofactor>
</comment>
<evidence type="ECO:0000256" key="4">
    <source>
        <dbReference type="ARBA" id="ARBA00011738"/>
    </source>
</evidence>
<sequence>MDRTSEQLANVARGGYILKESQGTPDLILIATGSEVELAVKAAEVLAAEGKNVRVVSMPSTNRFDKQDEAYRESVLPSSVTKRVAIEAGISDFWYKYVGFGGRIVGMNSFGESAPADQLFKLFGFTVDNVVATAKEIL</sequence>
<dbReference type="PANTHER" id="PTHR43522:SF2">
    <property type="entry name" value="TRANSKETOLASE 1-RELATED"/>
    <property type="match status" value="1"/>
</dbReference>
<evidence type="ECO:0000256" key="3">
    <source>
        <dbReference type="ARBA" id="ARBA00007131"/>
    </source>
</evidence>
<evidence type="ECO:0000256" key="1">
    <source>
        <dbReference type="ARBA" id="ARBA00001946"/>
    </source>
</evidence>
<protein>
    <recommendedName>
        <fullName evidence="5">transketolase</fullName>
        <ecNumber evidence="5">2.2.1.1</ecNumber>
    </recommendedName>
</protein>
<dbReference type="InterPro" id="IPR033247">
    <property type="entry name" value="Transketolase_fam"/>
</dbReference>
<organism evidence="11 12">
    <name type="scientific">Rodentibacter trehalosifermentans</name>
    <dbReference type="NCBI Taxonomy" id="1908263"/>
    <lineage>
        <taxon>Bacteria</taxon>
        <taxon>Pseudomonadati</taxon>
        <taxon>Pseudomonadota</taxon>
        <taxon>Gammaproteobacteria</taxon>
        <taxon>Pasteurellales</taxon>
        <taxon>Pasteurellaceae</taxon>
        <taxon>Rodentibacter</taxon>
    </lineage>
</organism>
<evidence type="ECO:0000256" key="8">
    <source>
        <dbReference type="ARBA" id="ARBA00022842"/>
    </source>
</evidence>
<evidence type="ECO:0000256" key="2">
    <source>
        <dbReference type="ARBA" id="ARBA00001964"/>
    </source>
</evidence>
<dbReference type="Gene3D" id="3.40.50.920">
    <property type="match status" value="1"/>
</dbReference>
<dbReference type="EC" id="2.2.1.1" evidence="5"/>
<dbReference type="AlphaFoldDB" id="A0A1V3ITP1"/>
<evidence type="ECO:0000256" key="9">
    <source>
        <dbReference type="ARBA" id="ARBA00023052"/>
    </source>
</evidence>
<evidence type="ECO:0000256" key="5">
    <source>
        <dbReference type="ARBA" id="ARBA00013152"/>
    </source>
</evidence>
<dbReference type="InterPro" id="IPR055152">
    <property type="entry name" value="Transketolase-like_C_2"/>
</dbReference>
<evidence type="ECO:0000313" key="11">
    <source>
        <dbReference type="EMBL" id="OOF45533.1"/>
    </source>
</evidence>
<evidence type="ECO:0000313" key="12">
    <source>
        <dbReference type="Proteomes" id="UP000188728"/>
    </source>
</evidence>
<keyword evidence="8" id="KW-0460">Magnesium</keyword>
<dbReference type="Pfam" id="PF22613">
    <property type="entry name" value="Transketolase_C_1"/>
    <property type="match status" value="1"/>
</dbReference>
<dbReference type="EMBL" id="MLHK01000031">
    <property type="protein sequence ID" value="OOF45533.1"/>
    <property type="molecule type" value="Genomic_DNA"/>
</dbReference>
<accession>A0A1V3ITP1</accession>
<dbReference type="FunFam" id="3.40.50.920:FF:000003">
    <property type="entry name" value="Transketolase"/>
    <property type="match status" value="1"/>
</dbReference>
<dbReference type="SUPFAM" id="SSF52922">
    <property type="entry name" value="TK C-terminal domain-like"/>
    <property type="match status" value="1"/>
</dbReference>
<proteinExistence type="inferred from homology"/>
<keyword evidence="6" id="KW-0808">Transferase</keyword>
<dbReference type="GO" id="GO:0006098">
    <property type="term" value="P:pentose-phosphate shunt"/>
    <property type="evidence" value="ECO:0007669"/>
    <property type="project" value="TreeGrafter"/>
</dbReference>
<dbReference type="PANTHER" id="PTHR43522">
    <property type="entry name" value="TRANSKETOLASE"/>
    <property type="match status" value="1"/>
</dbReference>
<evidence type="ECO:0000256" key="6">
    <source>
        <dbReference type="ARBA" id="ARBA00022679"/>
    </source>
</evidence>
<dbReference type="GO" id="GO:0005829">
    <property type="term" value="C:cytosol"/>
    <property type="evidence" value="ECO:0007669"/>
    <property type="project" value="TreeGrafter"/>
</dbReference>
<dbReference type="InterPro" id="IPR009014">
    <property type="entry name" value="Transketo_C/PFOR_II"/>
</dbReference>